<evidence type="ECO:0000256" key="1">
    <source>
        <dbReference type="SAM" id="MobiDB-lite"/>
    </source>
</evidence>
<dbReference type="AlphaFoldDB" id="A0A031JWC2"/>
<reference evidence="2 3" key="1">
    <citation type="submission" date="2014-03" db="EMBL/GenBank/DDBJ databases">
        <title>Whole genome sequence of Novosphingobium resinovorum KF1.</title>
        <authorList>
            <person name="Gan H.M."/>
            <person name="Gan H.Y."/>
            <person name="Chew T.H."/>
            <person name="Savka M.A."/>
        </authorList>
    </citation>
    <scope>NUCLEOTIDE SEQUENCE [LARGE SCALE GENOMIC DNA]</scope>
    <source>
        <strain evidence="2 3">KF1</strain>
    </source>
</reference>
<comment type="caution">
    <text evidence="2">The sequence shown here is derived from an EMBL/GenBank/DDBJ whole genome shotgun (WGS) entry which is preliminary data.</text>
</comment>
<dbReference type="PATRIC" id="fig|158500.4.peg.2128"/>
<dbReference type="RefSeq" id="WP_036525637.1">
    <property type="nucleotide sequence ID" value="NZ_JFYZ01000010.1"/>
</dbReference>
<dbReference type="Pfam" id="PF10691">
    <property type="entry name" value="DUF2497"/>
    <property type="match status" value="1"/>
</dbReference>
<proteinExistence type="predicted"/>
<feature type="compositionally biased region" description="Basic and acidic residues" evidence="1">
    <location>
        <begin position="23"/>
        <end position="41"/>
    </location>
</feature>
<name>A0A031JWC2_9SPHN</name>
<evidence type="ECO:0000313" key="3">
    <source>
        <dbReference type="Proteomes" id="UP000024329"/>
    </source>
</evidence>
<dbReference type="STRING" id="158500.BES08_13690"/>
<protein>
    <recommendedName>
        <fullName evidence="4">DUF2497 domain-containing protein</fullName>
    </recommendedName>
</protein>
<organism evidence="2 3">
    <name type="scientific">Novosphingobium resinovorum</name>
    <dbReference type="NCBI Taxonomy" id="158500"/>
    <lineage>
        <taxon>Bacteria</taxon>
        <taxon>Pseudomonadati</taxon>
        <taxon>Pseudomonadota</taxon>
        <taxon>Alphaproteobacteria</taxon>
        <taxon>Sphingomonadales</taxon>
        <taxon>Sphingomonadaceae</taxon>
        <taxon>Novosphingobium</taxon>
    </lineage>
</organism>
<dbReference type="EMBL" id="JFYZ01000010">
    <property type="protein sequence ID" value="EZP82066.1"/>
    <property type="molecule type" value="Genomic_DNA"/>
</dbReference>
<dbReference type="eggNOG" id="COG3827">
    <property type="taxonomic scope" value="Bacteria"/>
</dbReference>
<dbReference type="Proteomes" id="UP000024329">
    <property type="component" value="Unassembled WGS sequence"/>
</dbReference>
<gene>
    <name evidence="2" type="ORF">BV97_02089</name>
</gene>
<evidence type="ECO:0008006" key="4">
    <source>
        <dbReference type="Google" id="ProtNLM"/>
    </source>
</evidence>
<evidence type="ECO:0000313" key="2">
    <source>
        <dbReference type="EMBL" id="EZP82066.1"/>
    </source>
</evidence>
<feature type="region of interest" description="Disordered" evidence="1">
    <location>
        <begin position="23"/>
        <end position="50"/>
    </location>
</feature>
<accession>A0A031JWC2</accession>
<dbReference type="InterPro" id="IPR019632">
    <property type="entry name" value="DUF2497"/>
</dbReference>
<sequence>MRQNGEPSVEEILHSIKQVIARDSRLETRTSRTERLMREPEPLYADEDEDDVLELQEASQVTAAGETDEGPLLHDQARDSMRESLAALAMLSEPGAQPQIVRSGETSLEALAKELLRPALTEWLDRNLPAMVERLVAAEIARIVGKKG</sequence>